<keyword evidence="1" id="KW-0732">Signal</keyword>
<organism evidence="2 3">
    <name type="scientific">Marinomonas ostreistagni</name>
    <dbReference type="NCBI Taxonomy" id="359209"/>
    <lineage>
        <taxon>Bacteria</taxon>
        <taxon>Pseudomonadati</taxon>
        <taxon>Pseudomonadota</taxon>
        <taxon>Gammaproteobacteria</taxon>
        <taxon>Oceanospirillales</taxon>
        <taxon>Oceanospirillaceae</taxon>
        <taxon>Marinomonas</taxon>
    </lineage>
</organism>
<dbReference type="PANTHER" id="PTHR30289">
    <property type="entry name" value="UNCHARACTERIZED PROTEIN YBCL-RELATED"/>
    <property type="match status" value="1"/>
</dbReference>
<dbReference type="InterPro" id="IPR036610">
    <property type="entry name" value="PEBP-like_sf"/>
</dbReference>
<feature type="chain" id="PRO_5046267306" evidence="1">
    <location>
        <begin position="21"/>
        <end position="182"/>
    </location>
</feature>
<dbReference type="EMBL" id="JAEMUH010000006">
    <property type="protein sequence ID" value="MBJ7550525.1"/>
    <property type="molecule type" value="Genomic_DNA"/>
</dbReference>
<dbReference type="GO" id="GO:0004860">
    <property type="term" value="F:protein kinase inhibitor activity"/>
    <property type="evidence" value="ECO:0007669"/>
    <property type="project" value="UniProtKB-KW"/>
</dbReference>
<dbReference type="Proteomes" id="UP000598488">
    <property type="component" value="Unassembled WGS sequence"/>
</dbReference>
<dbReference type="Pfam" id="PF01161">
    <property type="entry name" value="PBP"/>
    <property type="match status" value="1"/>
</dbReference>
<protein>
    <submittedName>
        <fullName evidence="2">YbhB/YbcL family Raf kinase inhibitor-like protein</fullName>
    </submittedName>
</protein>
<comment type="caution">
    <text evidence="2">The sequence shown here is derived from an EMBL/GenBank/DDBJ whole genome shotgun (WGS) entry which is preliminary data.</text>
</comment>
<dbReference type="InterPro" id="IPR008914">
    <property type="entry name" value="PEBP"/>
</dbReference>
<evidence type="ECO:0000313" key="3">
    <source>
        <dbReference type="Proteomes" id="UP000598488"/>
    </source>
</evidence>
<reference evidence="2 3" key="1">
    <citation type="submission" date="2020-12" db="EMBL/GenBank/DDBJ databases">
        <title>Comparative genome analysis of fungal antagonists Marinomonas ostreistagni 398 and M. spartinae 468.</title>
        <authorList>
            <person name="Fields J.L."/>
            <person name="Mavrodi O.V."/>
            <person name="Biber P.D."/>
            <person name="Indest K.J."/>
            <person name="Mavrodi D.V."/>
        </authorList>
    </citation>
    <scope>NUCLEOTIDE SEQUENCE [LARGE SCALE GENOMIC DNA]</scope>
    <source>
        <strain evidence="2 3">USM7</strain>
    </source>
</reference>
<sequence length="182" mass="19309">MKLRSIVPSVLMATSVSAMAGDFTLTSTDIAQGKTLSSDHVYQGFGCTGGNLSPQLSWNNAPEGTKAFAVLAYDPDAPTGSGWWHWQIVNIPSDVNTLPKGIGTSENQHVLGATQYSNDYGEIGFGGACPPKGHGPHRYQFTVHALSKVLDLPENPTSAIVGYMVNGHTIDTASIEAIYEAK</sequence>
<dbReference type="CDD" id="cd00865">
    <property type="entry name" value="PEBP_bact_arch"/>
    <property type="match status" value="1"/>
</dbReference>
<proteinExistence type="predicted"/>
<keyword evidence="3" id="KW-1185">Reference proteome</keyword>
<dbReference type="InterPro" id="IPR005247">
    <property type="entry name" value="YbhB_YbcL/LppC-like"/>
</dbReference>
<dbReference type="NCBIfam" id="TIGR00481">
    <property type="entry name" value="YbhB/YbcL family Raf kinase inhibitor-like protein"/>
    <property type="match status" value="1"/>
</dbReference>
<dbReference type="RefSeq" id="WP_199462146.1">
    <property type="nucleotide sequence ID" value="NZ_JAEMUH010000006.1"/>
</dbReference>
<dbReference type="PANTHER" id="PTHR30289:SF1">
    <property type="entry name" value="PEBP (PHOSPHATIDYLETHANOLAMINE-BINDING PROTEIN) FAMILY PROTEIN"/>
    <property type="match status" value="1"/>
</dbReference>
<evidence type="ECO:0000256" key="1">
    <source>
        <dbReference type="SAM" id="SignalP"/>
    </source>
</evidence>
<evidence type="ECO:0000313" key="2">
    <source>
        <dbReference type="EMBL" id="MBJ7550525.1"/>
    </source>
</evidence>
<keyword evidence="2" id="KW-0649">Protein kinase inhibitor</keyword>
<dbReference type="Gene3D" id="3.90.280.10">
    <property type="entry name" value="PEBP-like"/>
    <property type="match status" value="1"/>
</dbReference>
<accession>A0ABS0ZA39</accession>
<dbReference type="SUPFAM" id="SSF49777">
    <property type="entry name" value="PEBP-like"/>
    <property type="match status" value="1"/>
</dbReference>
<gene>
    <name evidence="2" type="ORF">JHD44_07525</name>
</gene>
<feature type="signal peptide" evidence="1">
    <location>
        <begin position="1"/>
        <end position="20"/>
    </location>
</feature>
<name>A0ABS0ZA39_9GAMM</name>